<organism evidence="2 3">
    <name type="scientific">Reichenbachiella faecimaris</name>
    <dbReference type="NCBI Taxonomy" id="692418"/>
    <lineage>
        <taxon>Bacteria</taxon>
        <taxon>Pseudomonadati</taxon>
        <taxon>Bacteroidota</taxon>
        <taxon>Cytophagia</taxon>
        <taxon>Cytophagales</taxon>
        <taxon>Reichenbachiellaceae</taxon>
        <taxon>Reichenbachiella</taxon>
    </lineage>
</organism>
<dbReference type="AlphaFoldDB" id="A0A1W2GN64"/>
<evidence type="ECO:0000256" key="1">
    <source>
        <dbReference type="SAM" id="Phobius"/>
    </source>
</evidence>
<keyword evidence="1" id="KW-1133">Transmembrane helix</keyword>
<keyword evidence="1" id="KW-0812">Transmembrane</keyword>
<name>A0A1W2GN64_REIFA</name>
<reference evidence="2 3" key="1">
    <citation type="submission" date="2017-04" db="EMBL/GenBank/DDBJ databases">
        <authorList>
            <person name="Afonso C.L."/>
            <person name="Miller P.J."/>
            <person name="Scott M.A."/>
            <person name="Spackman E."/>
            <person name="Goraichik I."/>
            <person name="Dimitrov K.M."/>
            <person name="Suarez D.L."/>
            <person name="Swayne D.E."/>
        </authorList>
    </citation>
    <scope>NUCLEOTIDE SEQUENCE [LARGE SCALE GENOMIC DNA]</scope>
    <source>
        <strain evidence="2 3">DSM 26133</strain>
    </source>
</reference>
<dbReference type="EMBL" id="FWYF01000004">
    <property type="protein sequence ID" value="SMD37882.1"/>
    <property type="molecule type" value="Genomic_DNA"/>
</dbReference>
<feature type="transmembrane region" description="Helical" evidence="1">
    <location>
        <begin position="54"/>
        <end position="76"/>
    </location>
</feature>
<keyword evidence="3" id="KW-1185">Reference proteome</keyword>
<protein>
    <submittedName>
        <fullName evidence="2">Uncharacterized protein</fullName>
    </submittedName>
</protein>
<feature type="transmembrane region" description="Helical" evidence="1">
    <location>
        <begin position="111"/>
        <end position="129"/>
    </location>
</feature>
<dbReference type="STRING" id="692418.SAMN04488029_3519"/>
<keyword evidence="1" id="KW-0472">Membrane</keyword>
<accession>A0A1W2GN64</accession>
<feature type="transmembrane region" description="Helical" evidence="1">
    <location>
        <begin position="83"/>
        <end position="105"/>
    </location>
</feature>
<proteinExistence type="predicted"/>
<dbReference type="Proteomes" id="UP000192472">
    <property type="component" value="Unassembled WGS sequence"/>
</dbReference>
<sequence length="137" mass="15781">MISMKITYDLLKYLKYEILSIVVIWVQSIFPIMLGPMTYDFSKSLEKMSNFTSIHPIVLNVVIVLPILVGFVAISLKSGVIKFFGYVGIFFSTYLLFAFVMLFYWWEFSVLLGSVLISIIYLAIGVIKYKKRTPSHI</sequence>
<gene>
    <name evidence="2" type="ORF">SAMN04488029_3519</name>
</gene>
<evidence type="ECO:0000313" key="2">
    <source>
        <dbReference type="EMBL" id="SMD37882.1"/>
    </source>
</evidence>
<evidence type="ECO:0000313" key="3">
    <source>
        <dbReference type="Proteomes" id="UP000192472"/>
    </source>
</evidence>
<feature type="transmembrane region" description="Helical" evidence="1">
    <location>
        <begin position="16"/>
        <end position="34"/>
    </location>
</feature>